<keyword evidence="4" id="KW-1185">Reference proteome</keyword>
<feature type="domain" description="Glycosyltransferase 2-like" evidence="2">
    <location>
        <begin position="275"/>
        <end position="366"/>
    </location>
</feature>
<gene>
    <name evidence="3" type="ORF">NHX12_032297</name>
</gene>
<dbReference type="GO" id="GO:0008376">
    <property type="term" value="F:acetylgalactosaminyltransferase activity"/>
    <property type="evidence" value="ECO:0007669"/>
    <property type="project" value="TreeGrafter"/>
</dbReference>
<accession>A0A9Q0E6W2</accession>
<reference evidence="3" key="1">
    <citation type="submission" date="2022-07" db="EMBL/GenBank/DDBJ databases">
        <title>Chromosome-level genome of Muraenolepis orangiensis.</title>
        <authorList>
            <person name="Kim J."/>
        </authorList>
    </citation>
    <scope>NUCLEOTIDE SEQUENCE</scope>
    <source>
        <strain evidence="3">KU_S4_2022</strain>
        <tissue evidence="3">Muscle</tissue>
    </source>
</reference>
<dbReference type="GO" id="GO:0019276">
    <property type="term" value="P:UDP-N-acetylgalactosamine metabolic process"/>
    <property type="evidence" value="ECO:0007669"/>
    <property type="project" value="TreeGrafter"/>
</dbReference>
<dbReference type="Proteomes" id="UP001148018">
    <property type="component" value="Unassembled WGS sequence"/>
</dbReference>
<dbReference type="InterPro" id="IPR001173">
    <property type="entry name" value="Glyco_trans_2-like"/>
</dbReference>
<name>A0A9Q0E6W2_9TELE</name>
<dbReference type="CDD" id="cd00761">
    <property type="entry name" value="Glyco_tranf_GTA_type"/>
    <property type="match status" value="2"/>
</dbReference>
<dbReference type="SUPFAM" id="SSF53448">
    <property type="entry name" value="Nucleotide-diphospho-sugar transferases"/>
    <property type="match status" value="2"/>
</dbReference>
<comment type="caution">
    <text evidence="3">The sequence shown here is derived from an EMBL/GenBank/DDBJ whole genome shotgun (WGS) entry which is preliminary data.</text>
</comment>
<evidence type="ECO:0000256" key="1">
    <source>
        <dbReference type="SAM" id="Phobius"/>
    </source>
</evidence>
<dbReference type="PANTHER" id="PTHR15046">
    <property type="entry name" value="GLYCO_TRANS_2-LIKE DOMAIN-CONTAINING PROTEIN"/>
    <property type="match status" value="1"/>
</dbReference>
<evidence type="ECO:0000259" key="2">
    <source>
        <dbReference type="Pfam" id="PF00535"/>
    </source>
</evidence>
<dbReference type="InterPro" id="IPR029044">
    <property type="entry name" value="Nucleotide-diphossugar_trans"/>
</dbReference>
<dbReference type="PANTHER" id="PTHR15046:SF2">
    <property type="entry name" value="BETA-1,4 N-ACETYLGALACTOSAMINYLTRANSFERASE 2"/>
    <property type="match status" value="1"/>
</dbReference>
<evidence type="ECO:0000313" key="3">
    <source>
        <dbReference type="EMBL" id="KAJ3601326.1"/>
    </source>
</evidence>
<sequence>MEKDFQSAPKRFWQTIRRLRRGKRGSIQAVYSKGGTLLTSTEEVIGRWKEHFVELLNPTTPSMFILESTLRMLYKECIIINTTYRSPATGLVRASASCADSGVTGQGVQEPPRQMSIFGRSCLLLLPLGFFMVVGYFGFFQNCTLEHKRALHRKWSPPIGLFIPPASCFCRNDSVVLENSIPTDELPGVLERRSKEYKSYKARTSSVLDTLLFAPSNSPLQYPIQGFTVRPMATSLIPVHFLFEYHEVVFPITIQQPALPVLYDIGTTISDQVTVATKTFMRYNQLKVLISSLRRYYKDMTLIVADDNFEPEKIKEENVLQYIMPGGQGWFAGRTLAVSQVTTKYFLWVDDDFLFTDQTKIEALVEVGGAVTGNQYYFTMAYEEGDGITGGCLDRKSDNRFHSLPNFPQCHQVSGVVNFFLARTDAVNRVRFDPKLKRVAHPGESVHKEMSTAGRMTLLLLPLSSIIMMGYIWLFHNSKSFVLEESIPKAQRAQIQKRRAKEYKNHQARTRSVLDTLLFAPSNSPLQYPIQGFTTFMRYKELKVLISSLRRYYKDMMLIVADDSFESEKITEDNVLQYIMPGGQGWFAGRTLAVSQVTTKYFLWVDDDFLFTDQTKIEALVEVMEAIPELDVVGGSVGGNQFYFTMVYEEGDGLTGGCLDQKSKSKFHSVPNYPQCFMVNGVVNFFLARTDAVNRVRFDPKVKRVGHPGM</sequence>
<feature type="transmembrane region" description="Helical" evidence="1">
    <location>
        <begin position="458"/>
        <end position="476"/>
    </location>
</feature>
<dbReference type="EMBL" id="JANIIK010000047">
    <property type="protein sequence ID" value="KAJ3601326.1"/>
    <property type="molecule type" value="Genomic_DNA"/>
</dbReference>
<dbReference type="AlphaFoldDB" id="A0A9Q0E6W2"/>
<keyword evidence="1" id="KW-0812">Transmembrane</keyword>
<keyword evidence="1" id="KW-0472">Membrane</keyword>
<protein>
    <recommendedName>
        <fullName evidence="2">Glycosyltransferase 2-like domain-containing protein</fullName>
    </recommendedName>
</protein>
<keyword evidence="1" id="KW-1133">Transmembrane helix</keyword>
<feature type="domain" description="Glycosyltransferase 2-like" evidence="2">
    <location>
        <begin position="535"/>
        <end position="649"/>
    </location>
</feature>
<dbReference type="Pfam" id="PF00535">
    <property type="entry name" value="Glycos_transf_2"/>
    <property type="match status" value="2"/>
</dbReference>
<dbReference type="OrthoDB" id="2139606at2759"/>
<dbReference type="GO" id="GO:0006047">
    <property type="term" value="P:UDP-N-acetylglucosamine metabolic process"/>
    <property type="evidence" value="ECO:0007669"/>
    <property type="project" value="TreeGrafter"/>
</dbReference>
<feature type="transmembrane region" description="Helical" evidence="1">
    <location>
        <begin position="117"/>
        <end position="139"/>
    </location>
</feature>
<dbReference type="Gene3D" id="3.90.550.10">
    <property type="entry name" value="Spore Coat Polysaccharide Biosynthesis Protein SpsA, Chain A"/>
    <property type="match status" value="2"/>
</dbReference>
<proteinExistence type="predicted"/>
<organism evidence="3 4">
    <name type="scientific">Muraenolepis orangiensis</name>
    <name type="common">Patagonian moray cod</name>
    <dbReference type="NCBI Taxonomy" id="630683"/>
    <lineage>
        <taxon>Eukaryota</taxon>
        <taxon>Metazoa</taxon>
        <taxon>Chordata</taxon>
        <taxon>Craniata</taxon>
        <taxon>Vertebrata</taxon>
        <taxon>Euteleostomi</taxon>
        <taxon>Actinopterygii</taxon>
        <taxon>Neopterygii</taxon>
        <taxon>Teleostei</taxon>
        <taxon>Neoteleostei</taxon>
        <taxon>Acanthomorphata</taxon>
        <taxon>Zeiogadaria</taxon>
        <taxon>Gadariae</taxon>
        <taxon>Gadiformes</taxon>
        <taxon>Muraenolepidoidei</taxon>
        <taxon>Muraenolepididae</taxon>
        <taxon>Muraenolepis</taxon>
    </lineage>
</organism>
<evidence type="ECO:0000313" key="4">
    <source>
        <dbReference type="Proteomes" id="UP001148018"/>
    </source>
</evidence>